<dbReference type="GO" id="GO:0000479">
    <property type="term" value="P:endonucleolytic cleavage of tricistronic rRNA transcript (SSU-rRNA, 5.8S rRNA, LSU-rRNA)"/>
    <property type="evidence" value="ECO:0007669"/>
    <property type="project" value="TreeGrafter"/>
</dbReference>
<dbReference type="SUPFAM" id="SSF55205">
    <property type="entry name" value="EPT/RTPC-like"/>
    <property type="match status" value="1"/>
</dbReference>
<dbReference type="Gene3D" id="3.65.10.20">
    <property type="entry name" value="RNA 3'-terminal phosphate cyclase domain"/>
    <property type="match status" value="2"/>
</dbReference>
<comment type="caution">
    <text evidence="2">The sequence shown here is derived from an EMBL/GenBank/DDBJ whole genome shotgun (WGS) entry which is preliminary data.</text>
</comment>
<dbReference type="InterPro" id="IPR000228">
    <property type="entry name" value="RNA3'_term_phos_cyc"/>
</dbReference>
<dbReference type="PANTHER" id="PTHR11096">
    <property type="entry name" value="RNA 3' TERMINAL PHOSPHATE CYCLASE"/>
    <property type="match status" value="1"/>
</dbReference>
<dbReference type="InterPro" id="IPR013792">
    <property type="entry name" value="RNA3'P_cycl/enolpyr_Trfase_a/b"/>
</dbReference>
<dbReference type="InterPro" id="IPR023797">
    <property type="entry name" value="RNA3'_phos_cyclase_dom"/>
</dbReference>
<dbReference type="InterPro" id="IPR037136">
    <property type="entry name" value="RNA3'_phos_cyclase_dom_sf"/>
</dbReference>
<name>A0A835JTG9_9ROSI</name>
<dbReference type="Pfam" id="PF01137">
    <property type="entry name" value="RTC"/>
    <property type="match status" value="1"/>
</dbReference>
<dbReference type="Proteomes" id="UP000657918">
    <property type="component" value="Unassembled WGS sequence"/>
</dbReference>
<evidence type="ECO:0000313" key="3">
    <source>
        <dbReference type="Proteomes" id="UP000657918"/>
    </source>
</evidence>
<feature type="domain" description="RNA 3'-terminal phosphate cyclase" evidence="1">
    <location>
        <begin position="48"/>
        <end position="157"/>
    </location>
</feature>
<dbReference type="OrthoDB" id="1705847at2759"/>
<dbReference type="AlphaFoldDB" id="A0A835JTG9"/>
<dbReference type="InterPro" id="IPR036553">
    <property type="entry name" value="RPTC_insert"/>
</dbReference>
<reference evidence="2 3" key="1">
    <citation type="submission" date="2020-10" db="EMBL/GenBank/DDBJ databases">
        <title>Plant Genome Project.</title>
        <authorList>
            <person name="Zhang R.-G."/>
        </authorList>
    </citation>
    <scope>NUCLEOTIDE SEQUENCE [LARGE SCALE GENOMIC DNA]</scope>
    <source>
        <strain evidence="2">FAFU-HL-1</strain>
        <tissue evidence="2">Leaf</tissue>
    </source>
</reference>
<proteinExistence type="predicted"/>
<dbReference type="GO" id="GO:0004521">
    <property type="term" value="F:RNA endonuclease activity"/>
    <property type="evidence" value="ECO:0007669"/>
    <property type="project" value="TreeGrafter"/>
</dbReference>
<organism evidence="2 3">
    <name type="scientific">Salix dunnii</name>
    <dbReference type="NCBI Taxonomy" id="1413687"/>
    <lineage>
        <taxon>Eukaryota</taxon>
        <taxon>Viridiplantae</taxon>
        <taxon>Streptophyta</taxon>
        <taxon>Embryophyta</taxon>
        <taxon>Tracheophyta</taxon>
        <taxon>Spermatophyta</taxon>
        <taxon>Magnoliopsida</taxon>
        <taxon>eudicotyledons</taxon>
        <taxon>Gunneridae</taxon>
        <taxon>Pentapetalae</taxon>
        <taxon>rosids</taxon>
        <taxon>fabids</taxon>
        <taxon>Malpighiales</taxon>
        <taxon>Salicaceae</taxon>
        <taxon>Saliceae</taxon>
        <taxon>Salix</taxon>
    </lineage>
</organism>
<dbReference type="PANTHER" id="PTHR11096:SF1">
    <property type="entry name" value="RNA 3'-TERMINAL PHOSPHATE CYCLASE-LIKE PROTEIN"/>
    <property type="match status" value="1"/>
</dbReference>
<evidence type="ECO:0000259" key="1">
    <source>
        <dbReference type="Pfam" id="PF01137"/>
    </source>
</evidence>
<accession>A0A835JTG9</accession>
<evidence type="ECO:0000313" key="2">
    <source>
        <dbReference type="EMBL" id="KAF9675236.1"/>
    </source>
</evidence>
<gene>
    <name evidence="2" type="ORF">SADUNF_Sadunf09G0011100</name>
</gene>
<sequence>MGKVSYKKLRGSQNLRQRLLLASLSATPVQVEDIRANDTDMFYVAGIKFQYRPGIVMGGRHLVHDCGVNPAIGYFLKPLVVLGLFSKKPLSIRLKGITYDSRVCVETFRSATLPLLKQFGVPSEGLELKIESRGVPPHGGREVLLSVPIIRSLTAVTRIDEGMVMRIRGVTFSTRVSSQFENTMIHAA</sequence>
<protein>
    <recommendedName>
        <fullName evidence="1">RNA 3'-terminal phosphate cyclase domain-containing protein</fullName>
    </recommendedName>
</protein>
<dbReference type="EMBL" id="JADGMS010000009">
    <property type="protein sequence ID" value="KAF9675236.1"/>
    <property type="molecule type" value="Genomic_DNA"/>
</dbReference>
<dbReference type="GO" id="GO:0005730">
    <property type="term" value="C:nucleolus"/>
    <property type="evidence" value="ECO:0007669"/>
    <property type="project" value="TreeGrafter"/>
</dbReference>
<keyword evidence="3" id="KW-1185">Reference proteome</keyword>
<dbReference type="Gene3D" id="3.30.360.20">
    <property type="entry name" value="RNA 3'-terminal phosphate cyclase, insert domain"/>
    <property type="match status" value="1"/>
</dbReference>